<accession>A0A382WNZ3</accession>
<dbReference type="AlphaFoldDB" id="A0A382WNZ3"/>
<feature type="domain" description="SLC26A/SulP transporter" evidence="6">
    <location>
        <begin position="15"/>
        <end position="164"/>
    </location>
</feature>
<feature type="transmembrane region" description="Helical" evidence="5">
    <location>
        <begin position="89"/>
        <end position="109"/>
    </location>
</feature>
<dbReference type="GO" id="GO:0055085">
    <property type="term" value="P:transmembrane transport"/>
    <property type="evidence" value="ECO:0007669"/>
    <property type="project" value="InterPro"/>
</dbReference>
<evidence type="ECO:0000256" key="1">
    <source>
        <dbReference type="ARBA" id="ARBA00004141"/>
    </source>
</evidence>
<protein>
    <recommendedName>
        <fullName evidence="6">SLC26A/SulP transporter domain-containing protein</fullName>
    </recommendedName>
</protein>
<dbReference type="GO" id="GO:0016020">
    <property type="term" value="C:membrane"/>
    <property type="evidence" value="ECO:0007669"/>
    <property type="project" value="UniProtKB-SubCell"/>
</dbReference>
<keyword evidence="4 5" id="KW-0472">Membrane</keyword>
<dbReference type="InterPro" id="IPR001902">
    <property type="entry name" value="SLC26A/SulP_fam"/>
</dbReference>
<dbReference type="PANTHER" id="PTHR11814">
    <property type="entry name" value="SULFATE TRANSPORTER"/>
    <property type="match status" value="1"/>
</dbReference>
<sequence length="172" mass="17390">MTPLTPNNLNLNSIKGDVFGGVTAAVVALPLALAFGVASGVGPIAGLYGAIAVGFFAAVFGGTPSQVSGPTGPMTVLMAVIVANHADNLSQAFAIVFLAGAIQIVFGLLKVGRYVSYTPYSVVSGFMSGIGVIIILIQSLPFFGLPTVPGGPVGAIESWHQIPSMMNLDATV</sequence>
<dbReference type="InterPro" id="IPR011547">
    <property type="entry name" value="SLC26A/SulP_dom"/>
</dbReference>
<evidence type="ECO:0000313" key="7">
    <source>
        <dbReference type="EMBL" id="SVD60085.1"/>
    </source>
</evidence>
<evidence type="ECO:0000256" key="5">
    <source>
        <dbReference type="SAM" id="Phobius"/>
    </source>
</evidence>
<evidence type="ECO:0000256" key="2">
    <source>
        <dbReference type="ARBA" id="ARBA00022692"/>
    </source>
</evidence>
<feature type="transmembrane region" description="Helical" evidence="5">
    <location>
        <begin position="18"/>
        <end position="38"/>
    </location>
</feature>
<organism evidence="7">
    <name type="scientific">marine metagenome</name>
    <dbReference type="NCBI Taxonomy" id="408172"/>
    <lineage>
        <taxon>unclassified sequences</taxon>
        <taxon>metagenomes</taxon>
        <taxon>ecological metagenomes</taxon>
    </lineage>
</organism>
<proteinExistence type="predicted"/>
<reference evidence="7" key="1">
    <citation type="submission" date="2018-05" db="EMBL/GenBank/DDBJ databases">
        <authorList>
            <person name="Lanie J.A."/>
            <person name="Ng W.-L."/>
            <person name="Kazmierczak K.M."/>
            <person name="Andrzejewski T.M."/>
            <person name="Davidsen T.M."/>
            <person name="Wayne K.J."/>
            <person name="Tettelin H."/>
            <person name="Glass J.I."/>
            <person name="Rusch D."/>
            <person name="Podicherti R."/>
            <person name="Tsui H.-C.T."/>
            <person name="Winkler M.E."/>
        </authorList>
    </citation>
    <scope>NUCLEOTIDE SEQUENCE</scope>
</reference>
<feature type="transmembrane region" description="Helical" evidence="5">
    <location>
        <begin position="121"/>
        <end position="143"/>
    </location>
</feature>
<comment type="subcellular location">
    <subcellularLocation>
        <location evidence="1">Membrane</location>
        <topology evidence="1">Multi-pass membrane protein</topology>
    </subcellularLocation>
</comment>
<evidence type="ECO:0000256" key="3">
    <source>
        <dbReference type="ARBA" id="ARBA00022989"/>
    </source>
</evidence>
<evidence type="ECO:0000256" key="4">
    <source>
        <dbReference type="ARBA" id="ARBA00023136"/>
    </source>
</evidence>
<name>A0A382WNZ3_9ZZZZ</name>
<keyword evidence="3 5" id="KW-1133">Transmembrane helix</keyword>
<feature type="non-terminal residue" evidence="7">
    <location>
        <position position="172"/>
    </location>
</feature>
<dbReference type="Pfam" id="PF00916">
    <property type="entry name" value="Sulfate_transp"/>
    <property type="match status" value="1"/>
</dbReference>
<keyword evidence="2 5" id="KW-0812">Transmembrane</keyword>
<gene>
    <name evidence="7" type="ORF">METZ01_LOCUS412939</name>
</gene>
<feature type="transmembrane region" description="Helical" evidence="5">
    <location>
        <begin position="45"/>
        <end position="69"/>
    </location>
</feature>
<evidence type="ECO:0000259" key="6">
    <source>
        <dbReference type="Pfam" id="PF00916"/>
    </source>
</evidence>
<dbReference type="EMBL" id="UINC01161094">
    <property type="protein sequence ID" value="SVD60085.1"/>
    <property type="molecule type" value="Genomic_DNA"/>
</dbReference>